<evidence type="ECO:0000256" key="1">
    <source>
        <dbReference type="PROSITE-ProRule" id="PRU00169"/>
    </source>
</evidence>
<dbReference type="InterPro" id="IPR046947">
    <property type="entry name" value="LytR-like"/>
</dbReference>
<evidence type="ECO:0008006" key="6">
    <source>
        <dbReference type="Google" id="ProtNLM"/>
    </source>
</evidence>
<dbReference type="InterPro" id="IPR007492">
    <property type="entry name" value="LytTR_DNA-bd_dom"/>
</dbReference>
<accession>A0A1V9G7U8</accession>
<comment type="caution">
    <text evidence="4">The sequence shown here is derived from an EMBL/GenBank/DDBJ whole genome shotgun (WGS) entry which is preliminary data.</text>
</comment>
<sequence length="248" mass="27764">MLRTVLVDDEIASIHVLKNLLSAYCPQVTVVGEADNVPAASTLIPACVPDLVLLDIAINDQTAFDLLNSFHSIDFQTIFITAWDNHAVQAFKYSAVDYLLKPVDATDLQKAIGKVAKTSHEKEILMSLKALQENMQALNSAAQKIAVPTMSGLSFVSMNDIMRLEANGNCTRIYLSNGEQLTTTRIIKEYEDLLPSTIFYRVHNAHIINLNKVQHYHKGRGGYVRMDDGATIEVAFRRREDFLKRLIK</sequence>
<dbReference type="OrthoDB" id="1646880at2"/>
<dbReference type="STRING" id="550983.A4R26_12805"/>
<evidence type="ECO:0000259" key="2">
    <source>
        <dbReference type="PROSITE" id="PS50110"/>
    </source>
</evidence>
<protein>
    <recommendedName>
        <fullName evidence="6">DNA-binding response regulator</fullName>
    </recommendedName>
</protein>
<feature type="domain" description="Response regulatory" evidence="2">
    <location>
        <begin position="3"/>
        <end position="116"/>
    </location>
</feature>
<evidence type="ECO:0000259" key="3">
    <source>
        <dbReference type="PROSITE" id="PS50930"/>
    </source>
</evidence>
<reference evidence="5" key="1">
    <citation type="submission" date="2016-04" db="EMBL/GenBank/DDBJ databases">
        <authorList>
            <person name="Chen L."/>
            <person name="Zhuang W."/>
            <person name="Wang G."/>
        </authorList>
    </citation>
    <scope>NUCLEOTIDE SEQUENCE [LARGE SCALE GENOMIC DNA]</scope>
    <source>
        <strain evidence="5">208</strain>
    </source>
</reference>
<dbReference type="SMART" id="SM00448">
    <property type="entry name" value="REC"/>
    <property type="match status" value="1"/>
</dbReference>
<dbReference type="Gene3D" id="2.40.50.1020">
    <property type="entry name" value="LytTr DNA-binding domain"/>
    <property type="match status" value="1"/>
</dbReference>
<dbReference type="Proteomes" id="UP000192276">
    <property type="component" value="Unassembled WGS sequence"/>
</dbReference>
<dbReference type="AlphaFoldDB" id="A0A1V9G7U8"/>
<dbReference type="SMART" id="SM00850">
    <property type="entry name" value="LytTR"/>
    <property type="match status" value="1"/>
</dbReference>
<dbReference type="Pfam" id="PF04397">
    <property type="entry name" value="LytTR"/>
    <property type="match status" value="1"/>
</dbReference>
<dbReference type="Pfam" id="PF00072">
    <property type="entry name" value="Response_reg"/>
    <property type="match status" value="1"/>
</dbReference>
<dbReference type="GO" id="GO:0003677">
    <property type="term" value="F:DNA binding"/>
    <property type="evidence" value="ECO:0007669"/>
    <property type="project" value="InterPro"/>
</dbReference>
<dbReference type="EMBL" id="LWBP01000045">
    <property type="protein sequence ID" value="OQP66652.1"/>
    <property type="molecule type" value="Genomic_DNA"/>
</dbReference>
<dbReference type="InterPro" id="IPR001789">
    <property type="entry name" value="Sig_transdc_resp-reg_receiver"/>
</dbReference>
<organism evidence="4 5">
    <name type="scientific">Niastella populi</name>
    <dbReference type="NCBI Taxonomy" id="550983"/>
    <lineage>
        <taxon>Bacteria</taxon>
        <taxon>Pseudomonadati</taxon>
        <taxon>Bacteroidota</taxon>
        <taxon>Chitinophagia</taxon>
        <taxon>Chitinophagales</taxon>
        <taxon>Chitinophagaceae</taxon>
        <taxon>Niastella</taxon>
    </lineage>
</organism>
<keyword evidence="1" id="KW-0597">Phosphoprotein</keyword>
<name>A0A1V9G7U8_9BACT</name>
<keyword evidence="5" id="KW-1185">Reference proteome</keyword>
<dbReference type="SUPFAM" id="SSF52172">
    <property type="entry name" value="CheY-like"/>
    <property type="match status" value="1"/>
</dbReference>
<dbReference type="PROSITE" id="PS50930">
    <property type="entry name" value="HTH_LYTTR"/>
    <property type="match status" value="1"/>
</dbReference>
<dbReference type="InterPro" id="IPR011006">
    <property type="entry name" value="CheY-like_superfamily"/>
</dbReference>
<dbReference type="GO" id="GO:0000156">
    <property type="term" value="F:phosphorelay response regulator activity"/>
    <property type="evidence" value="ECO:0007669"/>
    <property type="project" value="InterPro"/>
</dbReference>
<evidence type="ECO:0000313" key="4">
    <source>
        <dbReference type="EMBL" id="OQP66652.1"/>
    </source>
</evidence>
<dbReference type="PANTHER" id="PTHR37299:SF1">
    <property type="entry name" value="STAGE 0 SPORULATION PROTEIN A HOMOLOG"/>
    <property type="match status" value="1"/>
</dbReference>
<dbReference type="PANTHER" id="PTHR37299">
    <property type="entry name" value="TRANSCRIPTIONAL REGULATOR-RELATED"/>
    <property type="match status" value="1"/>
</dbReference>
<feature type="modified residue" description="4-aspartylphosphate" evidence="1">
    <location>
        <position position="55"/>
    </location>
</feature>
<proteinExistence type="predicted"/>
<gene>
    <name evidence="4" type="ORF">A4R26_12805</name>
</gene>
<dbReference type="PROSITE" id="PS50110">
    <property type="entry name" value="RESPONSE_REGULATORY"/>
    <property type="match status" value="1"/>
</dbReference>
<dbReference type="RefSeq" id="WP_081162047.1">
    <property type="nucleotide sequence ID" value="NZ_LWBP01000045.1"/>
</dbReference>
<dbReference type="Gene3D" id="3.40.50.2300">
    <property type="match status" value="1"/>
</dbReference>
<feature type="domain" description="HTH LytTR-type" evidence="3">
    <location>
        <begin position="145"/>
        <end position="248"/>
    </location>
</feature>
<evidence type="ECO:0000313" key="5">
    <source>
        <dbReference type="Proteomes" id="UP000192276"/>
    </source>
</evidence>